<gene>
    <name evidence="2" type="ORF">QN277_002778</name>
</gene>
<accession>A0AAE1NCM3</accession>
<keyword evidence="3" id="KW-1185">Reference proteome</keyword>
<organism evidence="2 3">
    <name type="scientific">Acacia crassicarpa</name>
    <name type="common">northern wattle</name>
    <dbReference type="NCBI Taxonomy" id="499986"/>
    <lineage>
        <taxon>Eukaryota</taxon>
        <taxon>Viridiplantae</taxon>
        <taxon>Streptophyta</taxon>
        <taxon>Embryophyta</taxon>
        <taxon>Tracheophyta</taxon>
        <taxon>Spermatophyta</taxon>
        <taxon>Magnoliopsida</taxon>
        <taxon>eudicotyledons</taxon>
        <taxon>Gunneridae</taxon>
        <taxon>Pentapetalae</taxon>
        <taxon>rosids</taxon>
        <taxon>fabids</taxon>
        <taxon>Fabales</taxon>
        <taxon>Fabaceae</taxon>
        <taxon>Caesalpinioideae</taxon>
        <taxon>mimosoid clade</taxon>
        <taxon>Acacieae</taxon>
        <taxon>Acacia</taxon>
    </lineage>
</organism>
<sequence>MGCCVSTVDSSKPHPDGLKNQNLHPRSAVHKSNATLELESRSPPAAEEETVKEVLSETPISKSRAERNSQMPTIEPQDDKFQFDDL</sequence>
<protein>
    <submittedName>
        <fullName evidence="2">Uncharacterized protein</fullName>
    </submittedName>
</protein>
<feature type="compositionally biased region" description="Basic and acidic residues" evidence="1">
    <location>
        <begin position="77"/>
        <end position="86"/>
    </location>
</feature>
<evidence type="ECO:0000256" key="1">
    <source>
        <dbReference type="SAM" id="MobiDB-lite"/>
    </source>
</evidence>
<feature type="compositionally biased region" description="Polar residues" evidence="1">
    <location>
        <begin position="19"/>
        <end position="35"/>
    </location>
</feature>
<dbReference type="Proteomes" id="UP001293593">
    <property type="component" value="Unassembled WGS sequence"/>
</dbReference>
<evidence type="ECO:0000313" key="3">
    <source>
        <dbReference type="Proteomes" id="UP001293593"/>
    </source>
</evidence>
<dbReference type="EMBL" id="JAWXYG010000001">
    <property type="protein sequence ID" value="KAK4286186.1"/>
    <property type="molecule type" value="Genomic_DNA"/>
</dbReference>
<comment type="caution">
    <text evidence="2">The sequence shown here is derived from an EMBL/GenBank/DDBJ whole genome shotgun (WGS) entry which is preliminary data.</text>
</comment>
<reference evidence="2" key="1">
    <citation type="submission" date="2023-10" db="EMBL/GenBank/DDBJ databases">
        <title>Chromosome-level genome of the transformable northern wattle, Acacia crassicarpa.</title>
        <authorList>
            <person name="Massaro I."/>
            <person name="Sinha N.R."/>
            <person name="Poethig S."/>
            <person name="Leichty A.R."/>
        </authorList>
    </citation>
    <scope>NUCLEOTIDE SEQUENCE</scope>
    <source>
        <strain evidence="2">Acra3RX</strain>
        <tissue evidence="2">Leaf</tissue>
    </source>
</reference>
<dbReference type="AlphaFoldDB" id="A0AAE1NCM3"/>
<name>A0AAE1NCM3_9FABA</name>
<dbReference type="PANTHER" id="PTHR33871">
    <property type="entry name" value="OS05G0503100 PROTEIN-RELATED"/>
    <property type="match status" value="1"/>
</dbReference>
<proteinExistence type="predicted"/>
<evidence type="ECO:0000313" key="2">
    <source>
        <dbReference type="EMBL" id="KAK4286186.1"/>
    </source>
</evidence>
<feature type="region of interest" description="Disordered" evidence="1">
    <location>
        <begin position="1"/>
        <end position="86"/>
    </location>
</feature>
<dbReference type="PANTHER" id="PTHR33871:SF1">
    <property type="entry name" value="OS05G0503100 PROTEIN"/>
    <property type="match status" value="1"/>
</dbReference>